<evidence type="ECO:0000259" key="4">
    <source>
        <dbReference type="Pfam" id="PF26082"/>
    </source>
</evidence>
<dbReference type="InterPro" id="IPR002110">
    <property type="entry name" value="Ankyrin_rpt"/>
</dbReference>
<feature type="domain" description="Oxidoreductase acuF-like C2H2 type zinc-finger" evidence="4">
    <location>
        <begin position="333"/>
        <end position="360"/>
    </location>
</feature>
<dbReference type="EMBL" id="JAQQWI010000012">
    <property type="protein sequence ID" value="KAK8015886.1"/>
    <property type="molecule type" value="Genomic_DNA"/>
</dbReference>
<dbReference type="Proteomes" id="UP001396898">
    <property type="component" value="Unassembled WGS sequence"/>
</dbReference>
<evidence type="ECO:0008006" key="8">
    <source>
        <dbReference type="Google" id="ProtNLM"/>
    </source>
</evidence>
<evidence type="ECO:0000313" key="6">
    <source>
        <dbReference type="EMBL" id="KAK8015886.1"/>
    </source>
</evidence>
<feature type="region of interest" description="Disordered" evidence="3">
    <location>
        <begin position="1023"/>
        <end position="1054"/>
    </location>
</feature>
<feature type="coiled-coil region" evidence="2">
    <location>
        <begin position="1132"/>
        <end position="1179"/>
    </location>
</feature>
<dbReference type="InterPro" id="IPR058925">
    <property type="entry name" value="zf-C2H2_AcuF"/>
</dbReference>
<dbReference type="PROSITE" id="PS50088">
    <property type="entry name" value="ANK_REPEAT"/>
    <property type="match status" value="1"/>
</dbReference>
<keyword evidence="1" id="KW-0040">ANK repeat</keyword>
<name>A0ABR1RLN5_9PEZI</name>
<dbReference type="PANTHER" id="PTHR35391:SF7">
    <property type="entry name" value="C2H2-TYPE DOMAIN-CONTAINING PROTEIN"/>
    <property type="match status" value="1"/>
</dbReference>
<accession>A0ABR1RLN5</accession>
<feature type="domain" description="DUF8035" evidence="5">
    <location>
        <begin position="1060"/>
        <end position="1112"/>
    </location>
</feature>
<dbReference type="InterPro" id="IPR058348">
    <property type="entry name" value="DUF8035"/>
</dbReference>
<feature type="region of interest" description="Disordered" evidence="3">
    <location>
        <begin position="830"/>
        <end position="898"/>
    </location>
</feature>
<organism evidence="6 7">
    <name type="scientific">Apiospora marii</name>
    <dbReference type="NCBI Taxonomy" id="335849"/>
    <lineage>
        <taxon>Eukaryota</taxon>
        <taxon>Fungi</taxon>
        <taxon>Dikarya</taxon>
        <taxon>Ascomycota</taxon>
        <taxon>Pezizomycotina</taxon>
        <taxon>Sordariomycetes</taxon>
        <taxon>Xylariomycetidae</taxon>
        <taxon>Amphisphaeriales</taxon>
        <taxon>Apiosporaceae</taxon>
        <taxon>Apiospora</taxon>
    </lineage>
</organism>
<keyword evidence="7" id="KW-1185">Reference proteome</keyword>
<comment type="caution">
    <text evidence="6">The sequence shown here is derived from an EMBL/GenBank/DDBJ whole genome shotgun (WGS) entry which is preliminary data.</text>
</comment>
<evidence type="ECO:0000256" key="1">
    <source>
        <dbReference type="PROSITE-ProRule" id="PRU00023"/>
    </source>
</evidence>
<feature type="compositionally biased region" description="Low complexity" evidence="3">
    <location>
        <begin position="767"/>
        <end position="780"/>
    </location>
</feature>
<feature type="region of interest" description="Disordered" evidence="3">
    <location>
        <begin position="746"/>
        <end position="784"/>
    </location>
</feature>
<protein>
    <recommendedName>
        <fullName evidence="8">C2H2-type domain-containing protein</fullName>
    </recommendedName>
</protein>
<feature type="compositionally biased region" description="Polar residues" evidence="3">
    <location>
        <begin position="507"/>
        <end position="526"/>
    </location>
</feature>
<feature type="compositionally biased region" description="Basic and acidic residues" evidence="3">
    <location>
        <begin position="746"/>
        <end position="759"/>
    </location>
</feature>
<dbReference type="Pfam" id="PF26118">
    <property type="entry name" value="DUF8035"/>
    <property type="match status" value="1"/>
</dbReference>
<proteinExistence type="predicted"/>
<evidence type="ECO:0000256" key="3">
    <source>
        <dbReference type="SAM" id="MobiDB-lite"/>
    </source>
</evidence>
<reference evidence="6 7" key="1">
    <citation type="submission" date="2023-01" db="EMBL/GenBank/DDBJ databases">
        <title>Analysis of 21 Apiospora genomes using comparative genomics revels a genus with tremendous synthesis potential of carbohydrate active enzymes and secondary metabolites.</title>
        <authorList>
            <person name="Sorensen T."/>
        </authorList>
    </citation>
    <scope>NUCLEOTIDE SEQUENCE [LARGE SCALE GENOMIC DNA]</scope>
    <source>
        <strain evidence="6 7">CBS 20057</strain>
    </source>
</reference>
<evidence type="ECO:0000256" key="2">
    <source>
        <dbReference type="SAM" id="Coils"/>
    </source>
</evidence>
<dbReference type="PANTHER" id="PTHR35391">
    <property type="entry name" value="C2H2-TYPE DOMAIN-CONTAINING PROTEIN-RELATED"/>
    <property type="match status" value="1"/>
</dbReference>
<evidence type="ECO:0000259" key="5">
    <source>
        <dbReference type="Pfam" id="PF26118"/>
    </source>
</evidence>
<feature type="region of interest" description="Disordered" evidence="3">
    <location>
        <begin position="629"/>
        <end position="649"/>
    </location>
</feature>
<dbReference type="Pfam" id="PF26082">
    <property type="entry name" value="zf-C2H2_AcuF"/>
    <property type="match status" value="1"/>
</dbReference>
<dbReference type="PROSITE" id="PS50297">
    <property type="entry name" value="ANK_REP_REGION"/>
    <property type="match status" value="1"/>
</dbReference>
<feature type="region of interest" description="Disordered" evidence="3">
    <location>
        <begin position="500"/>
        <end position="544"/>
    </location>
</feature>
<feature type="repeat" description="ANK" evidence="1">
    <location>
        <begin position="543"/>
        <end position="571"/>
    </location>
</feature>
<sequence length="1198" mass="134330">MENPLSVASQTEAVESRYREIIRCIDSNHGTTTVSSEDVTDAWDKFRLWAGNIGARQTPKSAASLESRLKGARRVLEQVIRLLTGIKEALDDLFEIASGNQQNRWIPSAPGLASDNPTPVQPLNFDDVGGSKSEKYEDQDILELVSKSVGSLLKITVLIRKATSRDRFAKALQYSNPFMDDFDIAYVAERYPKLAGPGARWLCERLGRAITKRRQFLRYSRDHSRRIAGYEEHQASHYSTEHDNAGPRARTYSITPSNASRMRTNYDGSQAAHTHTSTKASTLDIAKLHDVEMNEVENEDTISYVSAGSSFQLEKADSALHLPSLEEISEGNEVFECPICFDIQTISRESTWRRHAFQDLRAYTCTGQGACDSQLFGDSQSWLDHELQCHRQQWVCILCQQGPFRNKTKYEHHLTQRHGEFIAGDDQLTAFVSAGLRAVDVIPARDCPFCDEWADSMQSTLPQSDPASLGSVVIAVDPKQYRRHVSQHLEQLALFALPRHRGGDGNDNASEGANLSRSTANHSESLSAGGEREPEEEWVPGPPLHVAAARGDFGEVKRLIDDGADIHLRGETWGSVLDAALSYHGTYDSKLLELFRQELEDNQADVISPIVEPSETLCSVSNSEAALSTSDKASSAAENHPTRKLVKPPKHAEGEFGKFAFKNLVVLEKANKDVIQELKAQQMAPQHRPDSHVHYMPEQGSLSNAKAFPLNSDTGNLDTEEIPPPYDNGAVRTEVSQTMVFPRQDKNKSVTQDFDDRPHGTLSTAQSTPGFLSSPSGSPPRISTSTVEENFEYIKPGDLARHDLDHDGLRSLAERREVFDRGLYHRPSVDVTSNLGRVNDRQRPPSPTRPSSGVNRSNRAAAAVIHDQPPVTERPELFQDPSTAAQVARPPGSPEPNEVLTPVAMQPESSIRNGRPVVHYDSHTINDSDRPSRRLGPIYRGTAETRVNPGPRSQGNIHDAIMNSRKSGELGPDESQDILSPIIMNARSHQTAREPTFKYVNMFTHLFFTDFEGHHTKQEQAEVPLPIDVSKRPASDSPDPPELTREGNSTRSRSNIWLGPRWTKIDLKIVDPEALTAGKERFEVRDDFVVVMRALSKEKVKQYAIETMQLREKRRTEGGLSYHPQCKICREIDKKRAKYKKLQSDIYRWQREGNRHATSKRAERDLIDLDLQLQQLEQQHYQRDHDVPRLLEVESFEV</sequence>
<evidence type="ECO:0000313" key="7">
    <source>
        <dbReference type="Proteomes" id="UP001396898"/>
    </source>
</evidence>
<gene>
    <name evidence="6" type="ORF">PG991_008774</name>
</gene>
<keyword evidence="2" id="KW-0175">Coiled coil</keyword>